<dbReference type="RefSeq" id="WP_109515358.1">
    <property type="nucleotide sequence ID" value="NZ_PDOA01000001.1"/>
</dbReference>
<keyword evidence="2" id="KW-1185">Reference proteome</keyword>
<evidence type="ECO:0000313" key="1">
    <source>
        <dbReference type="EMBL" id="PWC30787.1"/>
    </source>
</evidence>
<evidence type="ECO:0000313" key="2">
    <source>
        <dbReference type="Proteomes" id="UP000245048"/>
    </source>
</evidence>
<organism evidence="1 2">
    <name type="scientific">Teichococcus aestuarii</name>
    <dbReference type="NCBI Taxonomy" id="568898"/>
    <lineage>
        <taxon>Bacteria</taxon>
        <taxon>Pseudomonadati</taxon>
        <taxon>Pseudomonadota</taxon>
        <taxon>Alphaproteobacteria</taxon>
        <taxon>Acetobacterales</taxon>
        <taxon>Roseomonadaceae</taxon>
        <taxon>Roseomonas</taxon>
    </lineage>
</organism>
<comment type="caution">
    <text evidence="1">The sequence shown here is derived from an EMBL/GenBank/DDBJ whole genome shotgun (WGS) entry which is preliminary data.</text>
</comment>
<proteinExistence type="predicted"/>
<sequence>MEPEPAPLLAFPQTPEDRLRLALRKLETALSAQAHAVAEFRQNLAALRDATGGLATQVHSYQETLGRTAEKVQHAHAAARTLEKTAGKLASMA</sequence>
<dbReference type="Proteomes" id="UP000245048">
    <property type="component" value="Unassembled WGS sequence"/>
</dbReference>
<reference evidence="2" key="1">
    <citation type="submission" date="2017-10" db="EMBL/GenBank/DDBJ databases">
        <authorList>
            <person name="Toshchakov S.V."/>
            <person name="Goeva M.A."/>
        </authorList>
    </citation>
    <scope>NUCLEOTIDE SEQUENCE [LARGE SCALE GENOMIC DNA]</scope>
    <source>
        <strain evidence="2">JR1/69-1-13</strain>
    </source>
</reference>
<accession>A0A2U1VA43</accession>
<protein>
    <submittedName>
        <fullName evidence="1">Uncharacterized protein</fullName>
    </submittedName>
</protein>
<name>A0A2U1VA43_9PROT</name>
<dbReference type="AlphaFoldDB" id="A0A2U1VA43"/>
<dbReference type="EMBL" id="PDOA01000001">
    <property type="protein sequence ID" value="PWC30787.1"/>
    <property type="molecule type" value="Genomic_DNA"/>
</dbReference>
<gene>
    <name evidence="1" type="ORF">CR165_02495</name>
</gene>
<dbReference type="OrthoDB" id="9978005at2"/>